<dbReference type="Proteomes" id="UP000249579">
    <property type="component" value="Plasmid pZKMB2"/>
</dbReference>
<name>A0A328A052_9STAP</name>
<dbReference type="AlphaFoldDB" id="A0A328A052"/>
<protein>
    <submittedName>
        <fullName evidence="1">Uncharacterized protein</fullName>
    </submittedName>
</protein>
<gene>
    <name evidence="1" type="ORF">BHX94_12650</name>
</gene>
<dbReference type="EMBL" id="PZJG01000031">
    <property type="protein sequence ID" value="RAK47697.1"/>
    <property type="molecule type" value="Genomic_DNA"/>
</dbReference>
<dbReference type="RefSeq" id="WP_111744496.1">
    <property type="nucleotide sequence ID" value="NZ_CM009973.1"/>
</dbReference>
<geneLocation type="plasmid" evidence="2">
    <name>pzkmb2</name>
</geneLocation>
<sequence>MKKYNGIGELVSNQVLVDHDWFMPSTDSLGHYQFYRVLKVVSNNRIVINEDVPYGSSNTRDMKSIINNYNKLKETIENRLNKKNISKEKLLFKATVNFNYGTRIKYESYSNNLDIVSEIIEKGYVVHEVADKLIIITDSVDILIEKFKEKLVFDGYFFEITEENQFTITRQGVSNNGDKVIISPSTRNGVKYQITLFKKDLPYGHLNIKSDEELNYWIDTLEVELTN</sequence>
<comment type="caution">
    <text evidence="1">The sequence shown here is derived from an EMBL/GenBank/DDBJ whole genome shotgun (WGS) entry which is preliminary data.</text>
</comment>
<organism evidence="1 2">
    <name type="scientific">Macrococcoides bohemicum</name>
    <dbReference type="NCBI Taxonomy" id="1903056"/>
    <lineage>
        <taxon>Bacteria</taxon>
        <taxon>Bacillati</taxon>
        <taxon>Bacillota</taxon>
        <taxon>Bacilli</taxon>
        <taxon>Bacillales</taxon>
        <taxon>Staphylococcaceae</taxon>
        <taxon>Macrococcoides</taxon>
    </lineage>
</organism>
<evidence type="ECO:0000313" key="1">
    <source>
        <dbReference type="EMBL" id="RAK47697.1"/>
    </source>
</evidence>
<reference evidence="1 2" key="1">
    <citation type="journal article" date="2018" name="Front. Microbiol.">
        <title>Description and Comparative Genomics of Macrococcus caseolyticus subsp. hominis subsp. nov., Macrococcus goetzii sp. nov., Macrococcus epidermidis sp. nov., and Macrococcus bohemicus sp. nov., Novel Macrococci From Human Clinical Material With Virulence Potential and Suspected Uptake of Foreign DNA by Natural Transformation.</title>
        <authorList>
            <person name="Maslanova I."/>
            <person name="Wertheimer Z."/>
            <person name="Sedlacek I."/>
            <person name="Svec P."/>
            <person name="Indrakova A."/>
            <person name="Kovarovic V."/>
            <person name="Schumann P."/>
            <person name="Sproer C."/>
            <person name="Kralova S."/>
            <person name="Sedo O."/>
            <person name="Kristofova L."/>
            <person name="Vrbovska V."/>
            <person name="Fuzik T."/>
            <person name="Petras P."/>
            <person name="Zdrahal Z."/>
            <person name="Ruzickova V."/>
            <person name="Doskar J."/>
            <person name="Pantucek R."/>
        </authorList>
    </citation>
    <scope>NUCLEOTIDE SEQUENCE [LARGE SCALE GENOMIC DNA]</scope>
    <source>
        <strain evidence="1 2">03/115</strain>
        <plasmid evidence="1">pZKMB2</plasmid>
    </source>
</reference>
<accession>A0A328A052</accession>
<evidence type="ECO:0000313" key="2">
    <source>
        <dbReference type="Proteomes" id="UP000249579"/>
    </source>
</evidence>
<keyword evidence="1" id="KW-0614">Plasmid</keyword>
<proteinExistence type="predicted"/>